<comment type="caution">
    <text evidence="1">The sequence shown here is derived from an EMBL/GenBank/DDBJ whole genome shotgun (WGS) entry which is preliminary data.</text>
</comment>
<dbReference type="Proteomes" id="UP001163324">
    <property type="component" value="Chromosome 2"/>
</dbReference>
<evidence type="ECO:0000313" key="1">
    <source>
        <dbReference type="EMBL" id="KAI9902907.1"/>
    </source>
</evidence>
<keyword evidence="2" id="KW-1185">Reference proteome</keyword>
<proteinExistence type="predicted"/>
<organism evidence="1 2">
    <name type="scientific">Trichothecium roseum</name>
    <dbReference type="NCBI Taxonomy" id="47278"/>
    <lineage>
        <taxon>Eukaryota</taxon>
        <taxon>Fungi</taxon>
        <taxon>Dikarya</taxon>
        <taxon>Ascomycota</taxon>
        <taxon>Pezizomycotina</taxon>
        <taxon>Sordariomycetes</taxon>
        <taxon>Hypocreomycetidae</taxon>
        <taxon>Hypocreales</taxon>
        <taxon>Hypocreales incertae sedis</taxon>
        <taxon>Trichothecium</taxon>
    </lineage>
</organism>
<reference evidence="1" key="1">
    <citation type="submission" date="2022-10" db="EMBL/GenBank/DDBJ databases">
        <title>Complete Genome of Trichothecium roseum strain YXFP-22015, a Plant Pathogen Isolated from Citrus.</title>
        <authorList>
            <person name="Wang Y."/>
            <person name="Zhu L."/>
        </authorList>
    </citation>
    <scope>NUCLEOTIDE SEQUENCE</scope>
    <source>
        <strain evidence="1">YXFP-22015</strain>
    </source>
</reference>
<gene>
    <name evidence="1" type="ORF">N3K66_002259</name>
</gene>
<protein>
    <submittedName>
        <fullName evidence="1">Uncharacterized protein</fullName>
    </submittedName>
</protein>
<evidence type="ECO:0000313" key="2">
    <source>
        <dbReference type="Proteomes" id="UP001163324"/>
    </source>
</evidence>
<dbReference type="EMBL" id="CM047941">
    <property type="protein sequence ID" value="KAI9902907.1"/>
    <property type="molecule type" value="Genomic_DNA"/>
</dbReference>
<sequence>MPLLRRRGQAANESDTRQMQDSNEDAEDGASPSSQSQFQPEPAEYEDADGTASNHDQDESRASSQTRPDIPLAQEQSAKHHRFSVLRFRNASDSQLSLRAKQAAETPPPVPRPPEIITTAPTDDFSGPRKKANRMSSAVRLRRSHDIPRDEPAIGRALGFKKSRKSFADLRAQPQASPLEEMPRIGPTRQFTASSSGTGPPSMMNRPSESSRSDASSNDRQSRGSPATTPKKSPSTNPFFKFRRSKKPPEPLFNLSHLPQQKNKPPTPRESAASLGTLPTPRPASAHSHAISIPPTDRPDVPQRHSGTPTAGTVLAPQGASQSGQSSPTRANLIRGRSSTMSSVHRDSTDDHLMPPTIRTSSSTGRKSFGDLFGLSRRRQTSEINRQGTLTPATPGSNGSKSNSLQLARESVTLPERKEDESPAKYLVRVEEVLSRGIIAATLSKGTDPFSASVLRSYMRSFSFFGDPMDMAIRKLLMEAELPKETQQIDRCLQAFANRYHECNPGIYASPDQAYFIAFSLLILHTDVFNKNNKYKMQKVDYLKNTRGEGVYDEVLECFYDNISYTPFIHVEDDIDFTERQSIKSKRKQILSTTQNDPAKRAAKEPIDPYTLILDGNLDILRPNLKDAMHLEEHYNYLGTANSLNLKDLQKTFFRTGVLQIVSARSRPDAFLSDKTMTNPSEAPQGIVDIKVTKVGLLWRKDTKKRKTRSPWQEWGAILTGAQLYFFRNTSWVKNLMHQYEQHIKQGNDGIPVIFKPPLEEFKPDGLMSTQGAVALVDKEYRKHKHAFMYVRQGGLEEVLLADDEDELNDWLAKLNYAAAFRTSGVRMRGVNGAHYDGQGRRGMRRLESSDATQLIDTPTGQVSVARSRIDHKMAQDIQAARREYMEQKIQEADEKLKVAQKQLEEHLQNGRHLQILAPIQPRSRDQLLSAAAKMSAQLKWTRMEIWRETCHRDILKQDLDEDVPILSPVSTPVKSPQSNVSRESATSPIPRMSLSRVDSKAKTPKRHSRVLPELDLTKDADADGDMASNLQSPDDDVFETPPQSATHISDGLRSRSRSRSRSASRPEIGTTRRSSLSPSASPARSEQSESGPARGKNPGPDRDHDDVDAEERHFLQQAGLLEAKSDKDMSDKATTSSVADATEQGASDKADKNKIRRSLQRTLREGAGHLSHHRSKRSRDLTPAGSIEDSLRDSTLARGTGSFTVHGKKASVINIGTELQNMSNEEKLRTRKQSIQAESPLSPTISCGDDADFQLAPVLKEESDGEQGDQRERRESAASASTATARSFRELHRKYSSAQAARSVSSGGKLAIPSDGESEVAVSFTDGRRSPLPPIDTEDEEPESPGGNNTLNSDRPWTGQKPGPEIAQEDDTEDKEGVDSHPDQESMVSAQVHAVRA</sequence>
<name>A0ACC0V912_9HYPO</name>
<accession>A0ACC0V912</accession>